<dbReference type="InParanoid" id="A0A132BBS8"/>
<protein>
    <recommendedName>
        <fullName evidence="1">2EXR domain-containing protein</fullName>
    </recommendedName>
</protein>
<dbReference type="OrthoDB" id="3473305at2759"/>
<dbReference type="InterPro" id="IPR045518">
    <property type="entry name" value="2EXR"/>
</dbReference>
<dbReference type="RefSeq" id="XP_018063814.1">
    <property type="nucleotide sequence ID" value="XM_018218899.1"/>
</dbReference>
<feature type="domain" description="2EXR" evidence="1">
    <location>
        <begin position="37"/>
        <end position="128"/>
    </location>
</feature>
<dbReference type="GeneID" id="28828625"/>
<accession>A0A132BBS8</accession>
<evidence type="ECO:0000313" key="3">
    <source>
        <dbReference type="Proteomes" id="UP000070700"/>
    </source>
</evidence>
<dbReference type="AlphaFoldDB" id="A0A132BBS8"/>
<organism evidence="2 3">
    <name type="scientific">Mollisia scopiformis</name>
    <name type="common">Conifer needle endophyte fungus</name>
    <name type="synonym">Phialocephala scopiformis</name>
    <dbReference type="NCBI Taxonomy" id="149040"/>
    <lineage>
        <taxon>Eukaryota</taxon>
        <taxon>Fungi</taxon>
        <taxon>Dikarya</taxon>
        <taxon>Ascomycota</taxon>
        <taxon>Pezizomycotina</taxon>
        <taxon>Leotiomycetes</taxon>
        <taxon>Helotiales</taxon>
        <taxon>Mollisiaceae</taxon>
        <taxon>Mollisia</taxon>
    </lineage>
</organism>
<dbReference type="PANTHER" id="PTHR35910:SF6">
    <property type="entry name" value="2EXR DOMAIN-CONTAINING PROTEIN"/>
    <property type="match status" value="1"/>
</dbReference>
<evidence type="ECO:0000313" key="2">
    <source>
        <dbReference type="EMBL" id="KUJ09459.1"/>
    </source>
</evidence>
<dbReference type="KEGG" id="psco:LY89DRAFT_724445"/>
<dbReference type="EMBL" id="KQ947432">
    <property type="protein sequence ID" value="KUJ09459.1"/>
    <property type="molecule type" value="Genomic_DNA"/>
</dbReference>
<dbReference type="PANTHER" id="PTHR35910">
    <property type="entry name" value="2EXR DOMAIN-CONTAINING PROTEIN"/>
    <property type="match status" value="1"/>
</dbReference>
<proteinExistence type="predicted"/>
<sequence length="254" mass="29368">MDVAMRNHPAWSARDDKHLPEDDAFTACCTTAKKYSFGLFSQLPTELRLQIWEWAMPERRGREVGSLSYSAFQQTSNCGLPSLLWVNRESRQVSLRMNKYDVRDDLLKQLLPRQNHHFEYIVDYELDTFVFRDVPNFIRYYSALQFYGSQTSFLAVKAELGKIGHLKVDALDPTPDWFSSQIEEHLRLLLPVFPSLQTVSFALHIQVGDASWAELNLESARIIGTQFLEEIQCQQETGTSRLPPRLKLEVVEIP</sequence>
<keyword evidence="3" id="KW-1185">Reference proteome</keyword>
<dbReference type="Pfam" id="PF20150">
    <property type="entry name" value="2EXR"/>
    <property type="match status" value="1"/>
</dbReference>
<evidence type="ECO:0000259" key="1">
    <source>
        <dbReference type="Pfam" id="PF20150"/>
    </source>
</evidence>
<dbReference type="Proteomes" id="UP000070700">
    <property type="component" value="Unassembled WGS sequence"/>
</dbReference>
<name>A0A132BBS8_MOLSC</name>
<reference evidence="2 3" key="1">
    <citation type="submission" date="2015-10" db="EMBL/GenBank/DDBJ databases">
        <title>Full genome of DAOMC 229536 Phialocephala scopiformis, a fungal endophyte of spruce producing the potent anti-insectan compound rugulosin.</title>
        <authorList>
            <consortium name="DOE Joint Genome Institute"/>
            <person name="Walker A.K."/>
            <person name="Frasz S.L."/>
            <person name="Seifert K.A."/>
            <person name="Miller J.D."/>
            <person name="Mondo S.J."/>
            <person name="Labutti K."/>
            <person name="Lipzen A."/>
            <person name="Dockter R."/>
            <person name="Kennedy M."/>
            <person name="Grigoriev I.V."/>
            <person name="Spatafora J.W."/>
        </authorList>
    </citation>
    <scope>NUCLEOTIDE SEQUENCE [LARGE SCALE GENOMIC DNA]</scope>
    <source>
        <strain evidence="2 3">CBS 120377</strain>
    </source>
</reference>
<gene>
    <name evidence="2" type="ORF">LY89DRAFT_724445</name>
</gene>